<accession>A2EDQ9</accession>
<name>A2EDQ9_TRIV3</name>
<dbReference type="EMBL" id="DS113362">
    <property type="protein sequence ID" value="EAY09224.1"/>
    <property type="molecule type" value="Genomic_DNA"/>
</dbReference>
<dbReference type="Proteomes" id="UP000001542">
    <property type="component" value="Unassembled WGS sequence"/>
</dbReference>
<dbReference type="AlphaFoldDB" id="A2EDQ9"/>
<gene>
    <name evidence="2" type="ORF">TVAG_309130</name>
</gene>
<dbReference type="KEGG" id="tva:4767140"/>
<dbReference type="InParanoid" id="A2EDQ9"/>
<proteinExistence type="predicted"/>
<evidence type="ECO:0000313" key="3">
    <source>
        <dbReference type="Proteomes" id="UP000001542"/>
    </source>
</evidence>
<evidence type="ECO:0000313" key="2">
    <source>
        <dbReference type="EMBL" id="EAY09224.1"/>
    </source>
</evidence>
<feature type="compositionally biased region" description="Low complexity" evidence="1">
    <location>
        <begin position="835"/>
        <end position="859"/>
    </location>
</feature>
<sequence length="937" mass="106659">MLSFLLFLAYGDIPRIELKLGYGEYLISELSIVQLMNKSYLNYQLSAIFLNNEDFQNVPRKVTGGFDNIFSVVKPWRPPTVLKCIVFRNTGEKEIMAIVDGANESYNTIDMEIINKISTIVFVSSTEFNYKFKNTTKCNFMIGPDSDKTEVTDDFDIGNQKLFFLQCKPSIIHYKAEKINKSQETEGYVVDYKDYYNHAIIGVEGYEFHEGLRLPNSGKYELVIGNESQTIYLSKDSNKKFLVVSHQNKNVLIQNQQTNQWSDFPNISLMNGQLVVKSNSGSVQSLKLVIIEGDYSNYSTIDVVLNIEENKQLVGKINGDDHLRILTVFASWDPISFKQYWTYDCEPGNDFPVSNLYTKYPIDPFGTFQGVTTITFDFNPQNQMDFSVYDFNITSEVSEDLNRGIFHFGNKPVINEDPDYQKFNYTYCSQPKSFHYILNTSSPTQLVVFNFLYDGALGLLTFNYPQTATLSNGTNLEPVYMLTSRSKLVLNIKPLYPTSTYYDRGTCIIEQNISQYTGIDIFFNAIDLKFTSEQFGNASPLIILLFSETVTYYYGNPQVKDGEYFIFRAPPTVYKINGNVPEWYIRKRYYVPGFESSIDKLTDSMFLMGGDARSFVATSTPFYIYWFTMTRDVDHTRPIFMKTDGLNITKGQGRQYIVTSDYPQEIIVYLQDFYTNSWGNWNRYELNGAINVIDDMPLYYEFDPNSSVICTIFSIYNFSAIIEVVNGSVDVAYYGKINEPTKLTRIYYSDYHRQTTFNDVNFIQFNYPGSGILKISNITFSEPNISYEGYLSYENISLTPHYIPSPTPTPLPPTATPIPPTPTPIPPTPTPKTPSPTESTPGPTETIPTVTTTSSIGPSLNTPSPTQVIPPTQESSESGNQDPDKDKSDDQKSNKGKVSGGAIAGIIIFHTKNVKKSLFKYFIFKHIELRDISQGFK</sequence>
<feature type="compositionally biased region" description="Basic and acidic residues" evidence="1">
    <location>
        <begin position="882"/>
        <end position="893"/>
    </location>
</feature>
<feature type="region of interest" description="Disordered" evidence="1">
    <location>
        <begin position="804"/>
        <end position="898"/>
    </location>
</feature>
<dbReference type="VEuPathDB" id="TrichDB:TVAG_309130"/>
<feature type="compositionally biased region" description="Polar residues" evidence="1">
    <location>
        <begin position="860"/>
        <end position="878"/>
    </location>
</feature>
<feature type="compositionally biased region" description="Pro residues" evidence="1">
    <location>
        <begin position="804"/>
        <end position="834"/>
    </location>
</feature>
<dbReference type="VEuPathDB" id="TrichDB:TVAGG3_0944900"/>
<protein>
    <submittedName>
        <fullName evidence="2">Uncharacterized protein</fullName>
    </submittedName>
</protein>
<dbReference type="RefSeq" id="XP_001321447.1">
    <property type="nucleotide sequence ID" value="XM_001321412.1"/>
</dbReference>
<reference evidence="2" key="1">
    <citation type="submission" date="2006-10" db="EMBL/GenBank/DDBJ databases">
        <authorList>
            <person name="Amadeo P."/>
            <person name="Zhao Q."/>
            <person name="Wortman J."/>
            <person name="Fraser-Liggett C."/>
            <person name="Carlton J."/>
        </authorList>
    </citation>
    <scope>NUCLEOTIDE SEQUENCE</scope>
    <source>
        <strain evidence="2">G3</strain>
    </source>
</reference>
<evidence type="ECO:0000256" key="1">
    <source>
        <dbReference type="SAM" id="MobiDB-lite"/>
    </source>
</evidence>
<reference evidence="2" key="2">
    <citation type="journal article" date="2007" name="Science">
        <title>Draft genome sequence of the sexually transmitted pathogen Trichomonas vaginalis.</title>
        <authorList>
            <person name="Carlton J.M."/>
            <person name="Hirt R.P."/>
            <person name="Silva J.C."/>
            <person name="Delcher A.L."/>
            <person name="Schatz M."/>
            <person name="Zhao Q."/>
            <person name="Wortman J.R."/>
            <person name="Bidwell S.L."/>
            <person name="Alsmark U.C.M."/>
            <person name="Besteiro S."/>
            <person name="Sicheritz-Ponten T."/>
            <person name="Noel C.J."/>
            <person name="Dacks J.B."/>
            <person name="Foster P.G."/>
            <person name="Simillion C."/>
            <person name="Van de Peer Y."/>
            <person name="Miranda-Saavedra D."/>
            <person name="Barton G.J."/>
            <person name="Westrop G.D."/>
            <person name="Mueller S."/>
            <person name="Dessi D."/>
            <person name="Fiori P.L."/>
            <person name="Ren Q."/>
            <person name="Paulsen I."/>
            <person name="Zhang H."/>
            <person name="Bastida-Corcuera F.D."/>
            <person name="Simoes-Barbosa A."/>
            <person name="Brown M.T."/>
            <person name="Hayes R.D."/>
            <person name="Mukherjee M."/>
            <person name="Okumura C.Y."/>
            <person name="Schneider R."/>
            <person name="Smith A.J."/>
            <person name="Vanacova S."/>
            <person name="Villalvazo M."/>
            <person name="Haas B.J."/>
            <person name="Pertea M."/>
            <person name="Feldblyum T.V."/>
            <person name="Utterback T.R."/>
            <person name="Shu C.L."/>
            <person name="Osoegawa K."/>
            <person name="de Jong P.J."/>
            <person name="Hrdy I."/>
            <person name="Horvathova L."/>
            <person name="Zubacova Z."/>
            <person name="Dolezal P."/>
            <person name="Malik S.B."/>
            <person name="Logsdon J.M. Jr."/>
            <person name="Henze K."/>
            <person name="Gupta A."/>
            <person name="Wang C.C."/>
            <person name="Dunne R.L."/>
            <person name="Upcroft J.A."/>
            <person name="Upcroft P."/>
            <person name="White O."/>
            <person name="Salzberg S.L."/>
            <person name="Tang P."/>
            <person name="Chiu C.-H."/>
            <person name="Lee Y.-S."/>
            <person name="Embley T.M."/>
            <person name="Coombs G.H."/>
            <person name="Mottram J.C."/>
            <person name="Tachezy J."/>
            <person name="Fraser-Liggett C.M."/>
            <person name="Johnson P.J."/>
        </authorList>
    </citation>
    <scope>NUCLEOTIDE SEQUENCE [LARGE SCALE GENOMIC DNA]</scope>
    <source>
        <strain evidence="2">G3</strain>
    </source>
</reference>
<organism evidence="2 3">
    <name type="scientific">Trichomonas vaginalis (strain ATCC PRA-98 / G3)</name>
    <dbReference type="NCBI Taxonomy" id="412133"/>
    <lineage>
        <taxon>Eukaryota</taxon>
        <taxon>Metamonada</taxon>
        <taxon>Parabasalia</taxon>
        <taxon>Trichomonadida</taxon>
        <taxon>Trichomonadidae</taxon>
        <taxon>Trichomonas</taxon>
    </lineage>
</organism>
<keyword evidence="3" id="KW-1185">Reference proteome</keyword>